<reference evidence="1" key="1">
    <citation type="journal article" date="2022" name="bioRxiv">
        <title>Deciphering the potential niche of two novel black yeast fungi from a biological soil crust based on their genomes, phenotypes, and melanin regulation.</title>
        <authorList>
            <consortium name="DOE Joint Genome Institute"/>
            <person name="Carr E.C."/>
            <person name="Barton Q."/>
            <person name="Grambo S."/>
            <person name="Sullivan M."/>
            <person name="Renfro C.M."/>
            <person name="Kuo A."/>
            <person name="Pangilinan J."/>
            <person name="Lipzen A."/>
            <person name="Keymanesh K."/>
            <person name="Savage E."/>
            <person name="Barry K."/>
            <person name="Grigoriev I.V."/>
            <person name="Riekhof W.R."/>
            <person name="Harris S.S."/>
        </authorList>
    </citation>
    <scope>NUCLEOTIDE SEQUENCE</scope>
    <source>
        <strain evidence="1">JF 03-4F</strain>
    </source>
</reference>
<name>A0AAN6E1Z6_9EURO</name>
<evidence type="ECO:0000313" key="2">
    <source>
        <dbReference type="Proteomes" id="UP001203852"/>
    </source>
</evidence>
<comment type="caution">
    <text evidence="1">The sequence shown here is derived from an EMBL/GenBank/DDBJ whole genome shotgun (WGS) entry which is preliminary data.</text>
</comment>
<keyword evidence="2" id="KW-1185">Reference proteome</keyword>
<dbReference type="PANTHER" id="PTHR37490">
    <property type="entry name" value="EXPRESSED PROTEIN"/>
    <property type="match status" value="1"/>
</dbReference>
<dbReference type="EMBL" id="MU404352">
    <property type="protein sequence ID" value="KAI1615453.1"/>
    <property type="molecule type" value="Genomic_DNA"/>
</dbReference>
<accession>A0AAN6E1Z6</accession>
<dbReference type="Pfam" id="PF11913">
    <property type="entry name" value="DUF3431"/>
    <property type="match status" value="1"/>
</dbReference>
<proteinExistence type="predicted"/>
<evidence type="ECO:0008006" key="3">
    <source>
        <dbReference type="Google" id="ProtNLM"/>
    </source>
</evidence>
<dbReference type="AlphaFoldDB" id="A0AAN6E1Z6"/>
<gene>
    <name evidence="1" type="ORF">EDD36DRAFT_432867</name>
</gene>
<dbReference type="PANTHER" id="PTHR37490:SF3">
    <property type="entry name" value="DUF3431 DOMAIN CONTAINING PROTEIN"/>
    <property type="match status" value="1"/>
</dbReference>
<organism evidence="1 2">
    <name type="scientific">Exophiala viscosa</name>
    <dbReference type="NCBI Taxonomy" id="2486360"/>
    <lineage>
        <taxon>Eukaryota</taxon>
        <taxon>Fungi</taxon>
        <taxon>Dikarya</taxon>
        <taxon>Ascomycota</taxon>
        <taxon>Pezizomycotina</taxon>
        <taxon>Eurotiomycetes</taxon>
        <taxon>Chaetothyriomycetidae</taxon>
        <taxon>Chaetothyriales</taxon>
        <taxon>Herpotrichiellaceae</taxon>
        <taxon>Exophiala</taxon>
    </lineage>
</organism>
<sequence>MLSRFRLALIGAILSVALTLLFITSRYDVKSYWPEIKSYKSVLAWEPYIDEQPTLQSGAFIHKTPVSEDKVVVVAKTPRESVSWFSKHLPTWQTAIYHMNETDVDPTGLKVPADKGHEAMAYLTFIIDHYDTLPSTVAFMHAHHKGAWHTDTPNSDSVFLLRDLRLDFVQQQGYVNLRCQQNPGCPAECQTNRDDGREDHGAERAMHQAWRTMFGAQLTVPDILAVPCCAQFAVSRDQIRQRELAEYVRYRDWLLATELDDYTSGRVFEYLWHVIFGKQAVYCPNERMCYCMQFGRC</sequence>
<dbReference type="InterPro" id="IPR021838">
    <property type="entry name" value="DUF3431"/>
</dbReference>
<dbReference type="Proteomes" id="UP001203852">
    <property type="component" value="Unassembled WGS sequence"/>
</dbReference>
<protein>
    <recommendedName>
        <fullName evidence="3">DUF3431 domain containing protein</fullName>
    </recommendedName>
</protein>
<evidence type="ECO:0000313" key="1">
    <source>
        <dbReference type="EMBL" id="KAI1615453.1"/>
    </source>
</evidence>